<dbReference type="GeneID" id="66054480"/>
<dbReference type="RefSeq" id="XP_042922204.1">
    <property type="nucleotide sequence ID" value="XM_043065203.1"/>
</dbReference>
<proteinExistence type="predicted"/>
<reference evidence="2 3" key="1">
    <citation type="journal article" date="2007" name="Science">
        <title>The Chlamydomonas genome reveals the evolution of key animal and plant functions.</title>
        <authorList>
            <person name="Merchant S.S."/>
            <person name="Prochnik S.E."/>
            <person name="Vallon O."/>
            <person name="Harris E.H."/>
            <person name="Karpowicz S.J."/>
            <person name="Witman G.B."/>
            <person name="Terry A."/>
            <person name="Salamov A."/>
            <person name="Fritz-Laylin L.K."/>
            <person name="Marechal-Drouard L."/>
            <person name="Marshall W.F."/>
            <person name="Qu L.H."/>
            <person name="Nelson D.R."/>
            <person name="Sanderfoot A.A."/>
            <person name="Spalding M.H."/>
            <person name="Kapitonov V.V."/>
            <person name="Ren Q."/>
            <person name="Ferris P."/>
            <person name="Lindquist E."/>
            <person name="Shapiro H."/>
            <person name="Lucas S.M."/>
            <person name="Grimwood J."/>
            <person name="Schmutz J."/>
            <person name="Cardol P."/>
            <person name="Cerutti H."/>
            <person name="Chanfreau G."/>
            <person name="Chen C.L."/>
            <person name="Cognat V."/>
            <person name="Croft M.T."/>
            <person name="Dent R."/>
            <person name="Dutcher S."/>
            <person name="Fernandez E."/>
            <person name="Fukuzawa H."/>
            <person name="Gonzalez-Ballester D."/>
            <person name="Gonzalez-Halphen D."/>
            <person name="Hallmann A."/>
            <person name="Hanikenne M."/>
            <person name="Hippler M."/>
            <person name="Inwood W."/>
            <person name="Jabbari K."/>
            <person name="Kalanon M."/>
            <person name="Kuras R."/>
            <person name="Lefebvre P.A."/>
            <person name="Lemaire S.D."/>
            <person name="Lobanov A.V."/>
            <person name="Lohr M."/>
            <person name="Manuell A."/>
            <person name="Meier I."/>
            <person name="Mets L."/>
            <person name="Mittag M."/>
            <person name="Mittelmeier T."/>
            <person name="Moroney J.V."/>
            <person name="Moseley J."/>
            <person name="Napoli C."/>
            <person name="Nedelcu A.M."/>
            <person name="Niyogi K."/>
            <person name="Novoselov S.V."/>
            <person name="Paulsen I.T."/>
            <person name="Pazour G."/>
            <person name="Purton S."/>
            <person name="Ral J.P."/>
            <person name="Riano-Pachon D.M."/>
            <person name="Riekhof W."/>
            <person name="Rymarquis L."/>
            <person name="Schroda M."/>
            <person name="Stern D."/>
            <person name="Umen J."/>
            <person name="Willows R."/>
            <person name="Wilson N."/>
            <person name="Zimmer S.L."/>
            <person name="Allmer J."/>
            <person name="Balk J."/>
            <person name="Bisova K."/>
            <person name="Chen C.J."/>
            <person name="Elias M."/>
            <person name="Gendler K."/>
            <person name="Hauser C."/>
            <person name="Lamb M.R."/>
            <person name="Ledford H."/>
            <person name="Long J.C."/>
            <person name="Minagawa J."/>
            <person name="Page M.D."/>
            <person name="Pan J."/>
            <person name="Pootakham W."/>
            <person name="Roje S."/>
            <person name="Rose A."/>
            <person name="Stahlberg E."/>
            <person name="Terauchi A.M."/>
            <person name="Yang P."/>
            <person name="Ball S."/>
            <person name="Bowler C."/>
            <person name="Dieckmann C.L."/>
            <person name="Gladyshev V.N."/>
            <person name="Green P."/>
            <person name="Jorgensen R."/>
            <person name="Mayfield S."/>
            <person name="Mueller-Roeber B."/>
            <person name="Rajamani S."/>
            <person name="Sayre R.T."/>
            <person name="Brokstein P."/>
            <person name="Dubchak I."/>
            <person name="Goodstein D."/>
            <person name="Hornick L."/>
            <person name="Huang Y.W."/>
            <person name="Jhaveri J."/>
            <person name="Luo Y."/>
            <person name="Martinez D."/>
            <person name="Ngau W.C."/>
            <person name="Otillar B."/>
            <person name="Poliakov A."/>
            <person name="Porter A."/>
            <person name="Szajkowski L."/>
            <person name="Werner G."/>
            <person name="Zhou K."/>
            <person name="Grigoriev I.V."/>
            <person name="Rokhsar D.S."/>
            <person name="Grossman A.R."/>
        </authorList>
    </citation>
    <scope>NUCLEOTIDE SEQUENCE [LARGE SCALE GENOMIC DNA]</scope>
    <source>
        <strain evidence="3">CC-503</strain>
    </source>
</reference>
<dbReference type="OrthoDB" id="10376743at2759"/>
<dbReference type="Proteomes" id="UP000006906">
    <property type="component" value="Chromosome 8"/>
</dbReference>
<evidence type="ECO:0000313" key="2">
    <source>
        <dbReference type="EMBL" id="PNW80094.1"/>
    </source>
</evidence>
<keyword evidence="3" id="KW-1185">Reference proteome</keyword>
<dbReference type="KEGG" id="cre:CHLRE_08g377650v5"/>
<dbReference type="InParanoid" id="A0A2K3DHU0"/>
<keyword evidence="1" id="KW-0175">Coiled coil</keyword>
<evidence type="ECO:0000313" key="3">
    <source>
        <dbReference type="Proteomes" id="UP000006906"/>
    </source>
</evidence>
<feature type="coiled-coil region" evidence="1">
    <location>
        <begin position="44"/>
        <end position="71"/>
    </location>
</feature>
<dbReference type="EMBL" id="CM008969">
    <property type="protein sequence ID" value="PNW80094.1"/>
    <property type="molecule type" value="Genomic_DNA"/>
</dbReference>
<name>A0A2K3DHU0_CHLRE</name>
<dbReference type="Gramene" id="PNW80094">
    <property type="protein sequence ID" value="PNW80094"/>
    <property type="gene ID" value="CHLRE_08g377650v5"/>
</dbReference>
<evidence type="ECO:0000256" key="1">
    <source>
        <dbReference type="SAM" id="Coils"/>
    </source>
</evidence>
<protein>
    <submittedName>
        <fullName evidence="2">Uncharacterized protein</fullName>
    </submittedName>
</protein>
<sequence length="71" mass="8467">MFTTSKRCAFCDGPLPFGMFVFCCNECQRCFHRARGTAPSGWSKQEFRDLCREQQKMLDDHERKVNKDKRR</sequence>
<accession>A0A2K3DHU0</accession>
<gene>
    <name evidence="2" type="ORF">CHLRE_08g377650v5</name>
</gene>
<dbReference type="AlphaFoldDB" id="A0A2K3DHU0"/>
<organism evidence="2 3">
    <name type="scientific">Chlamydomonas reinhardtii</name>
    <name type="common">Chlamydomonas smithii</name>
    <dbReference type="NCBI Taxonomy" id="3055"/>
    <lineage>
        <taxon>Eukaryota</taxon>
        <taxon>Viridiplantae</taxon>
        <taxon>Chlorophyta</taxon>
        <taxon>core chlorophytes</taxon>
        <taxon>Chlorophyceae</taxon>
        <taxon>CS clade</taxon>
        <taxon>Chlamydomonadales</taxon>
        <taxon>Chlamydomonadaceae</taxon>
        <taxon>Chlamydomonas</taxon>
    </lineage>
</organism>